<dbReference type="Proteomes" id="UP000479710">
    <property type="component" value="Unassembled WGS sequence"/>
</dbReference>
<keyword evidence="2" id="KW-1185">Reference proteome</keyword>
<organism evidence="1 2">
    <name type="scientific">Oryza meyeriana var. granulata</name>
    <dbReference type="NCBI Taxonomy" id="110450"/>
    <lineage>
        <taxon>Eukaryota</taxon>
        <taxon>Viridiplantae</taxon>
        <taxon>Streptophyta</taxon>
        <taxon>Embryophyta</taxon>
        <taxon>Tracheophyta</taxon>
        <taxon>Spermatophyta</taxon>
        <taxon>Magnoliopsida</taxon>
        <taxon>Liliopsida</taxon>
        <taxon>Poales</taxon>
        <taxon>Poaceae</taxon>
        <taxon>BOP clade</taxon>
        <taxon>Oryzoideae</taxon>
        <taxon>Oryzeae</taxon>
        <taxon>Oryzinae</taxon>
        <taxon>Oryza</taxon>
        <taxon>Oryza meyeriana</taxon>
    </lineage>
</organism>
<sequence length="97" mass="10848">MMRLFDSCSRTDGRWQRHAAGSALAALPRLDWRVEENVKELLPILSSSLPTLKIKPTPLHLFGVRDVSCNHTVALPADHLKPWFEGTVRTGSKGMRA</sequence>
<evidence type="ECO:0000313" key="1">
    <source>
        <dbReference type="EMBL" id="KAF0909847.1"/>
    </source>
</evidence>
<accession>A0A6G1DBM0</accession>
<protein>
    <submittedName>
        <fullName evidence="1">Uncharacterized protein</fullName>
    </submittedName>
</protein>
<comment type="caution">
    <text evidence="1">The sequence shown here is derived from an EMBL/GenBank/DDBJ whole genome shotgun (WGS) entry which is preliminary data.</text>
</comment>
<proteinExistence type="predicted"/>
<evidence type="ECO:0000313" key="2">
    <source>
        <dbReference type="Proteomes" id="UP000479710"/>
    </source>
</evidence>
<reference evidence="1 2" key="1">
    <citation type="submission" date="2019-11" db="EMBL/GenBank/DDBJ databases">
        <title>Whole genome sequence of Oryza granulata.</title>
        <authorList>
            <person name="Li W."/>
        </authorList>
    </citation>
    <scope>NUCLEOTIDE SEQUENCE [LARGE SCALE GENOMIC DNA]</scope>
    <source>
        <strain evidence="2">cv. Menghai</strain>
        <tissue evidence="1">Leaf</tissue>
    </source>
</reference>
<name>A0A6G1DBM0_9ORYZ</name>
<dbReference type="AlphaFoldDB" id="A0A6G1DBM0"/>
<gene>
    <name evidence="1" type="ORF">E2562_000161</name>
</gene>
<dbReference type="EMBL" id="SPHZ02000006">
    <property type="protein sequence ID" value="KAF0909847.1"/>
    <property type="molecule type" value="Genomic_DNA"/>
</dbReference>